<feature type="domain" description="Type II secretion system protein GspE N-terminal" evidence="2">
    <location>
        <begin position="81"/>
        <end position="161"/>
    </location>
</feature>
<accession>A0A327YYI4</accession>
<name>A0A327YYI4_9RHOB</name>
<keyword evidence="1" id="KW-0472">Membrane</keyword>
<proteinExistence type="predicted"/>
<keyword evidence="4" id="KW-1185">Reference proteome</keyword>
<evidence type="ECO:0000313" key="4">
    <source>
        <dbReference type="Proteomes" id="UP000249165"/>
    </source>
</evidence>
<dbReference type="EMBL" id="QLMG01000002">
    <property type="protein sequence ID" value="RAK22979.1"/>
    <property type="molecule type" value="Genomic_DNA"/>
</dbReference>
<organism evidence="3 4">
    <name type="scientific">Salipiger aestuarii</name>
    <dbReference type="NCBI Taxonomy" id="568098"/>
    <lineage>
        <taxon>Bacteria</taxon>
        <taxon>Pseudomonadati</taxon>
        <taxon>Pseudomonadota</taxon>
        <taxon>Alphaproteobacteria</taxon>
        <taxon>Rhodobacterales</taxon>
        <taxon>Roseobacteraceae</taxon>
        <taxon>Salipiger</taxon>
    </lineage>
</organism>
<keyword evidence="1" id="KW-0812">Transmembrane</keyword>
<evidence type="ECO:0000256" key="1">
    <source>
        <dbReference type="SAM" id="Phobius"/>
    </source>
</evidence>
<dbReference type="SUPFAM" id="SSF160246">
    <property type="entry name" value="EspE N-terminal domain-like"/>
    <property type="match status" value="1"/>
</dbReference>
<evidence type="ECO:0000313" key="3">
    <source>
        <dbReference type="EMBL" id="RAK22979.1"/>
    </source>
</evidence>
<dbReference type="InterPro" id="IPR007831">
    <property type="entry name" value="T2SS_GspE_N"/>
</dbReference>
<dbReference type="Proteomes" id="UP000249165">
    <property type="component" value="Unassembled WGS sequence"/>
</dbReference>
<keyword evidence="1" id="KW-1133">Transmembrane helix</keyword>
<evidence type="ECO:0000259" key="2">
    <source>
        <dbReference type="Pfam" id="PF05157"/>
    </source>
</evidence>
<feature type="transmembrane region" description="Helical" evidence="1">
    <location>
        <begin position="208"/>
        <end position="233"/>
    </location>
</feature>
<gene>
    <name evidence="3" type="ORF">ATI53_1002158</name>
</gene>
<sequence>MSSPSAVFRTSRLEQTASPRGRPIGAILLANGNLGAGDAVFALAEALRSGAALPRVLLAEDLASPGQVLDAQALHYGAMTLSSAQTPPDDNLVDAITPEACLKLSALPWMWIGETLVVATSRPETFDKVIDQLPGQAEHVAMALALESDIQGVIARRHGDAMARRAETQVPADESCRDMDSMSPAQALLGAGFGLGCLWMLYAHPSLFFGSATVLALVTLLFAQGLKLAALLAGWRRPRAPRGALLSRHMRFPLFPFWFRSFARNASPAA</sequence>
<protein>
    <submittedName>
        <fullName evidence="3">Type II secretion system (T2SS) protein E</fullName>
    </submittedName>
</protein>
<reference evidence="3 4" key="1">
    <citation type="submission" date="2018-06" db="EMBL/GenBank/DDBJ databases">
        <title>Genomic Encyclopedia of Archaeal and Bacterial Type Strains, Phase II (KMG-II): from individual species to whole genera.</title>
        <authorList>
            <person name="Goeker M."/>
        </authorList>
    </citation>
    <scope>NUCLEOTIDE SEQUENCE [LARGE SCALE GENOMIC DNA]</scope>
    <source>
        <strain evidence="3 4">DSM 22011</strain>
    </source>
</reference>
<feature type="transmembrane region" description="Helical" evidence="1">
    <location>
        <begin position="185"/>
        <end position="202"/>
    </location>
</feature>
<dbReference type="Pfam" id="PF05157">
    <property type="entry name" value="MshEN"/>
    <property type="match status" value="1"/>
</dbReference>
<dbReference type="AlphaFoldDB" id="A0A327YYI4"/>
<dbReference type="RefSeq" id="WP_051989535.1">
    <property type="nucleotide sequence ID" value="NZ_LIGL01000010.1"/>
</dbReference>
<dbReference type="InterPro" id="IPR037257">
    <property type="entry name" value="T2SS_E_N_sf"/>
</dbReference>
<comment type="caution">
    <text evidence="3">The sequence shown here is derived from an EMBL/GenBank/DDBJ whole genome shotgun (WGS) entry which is preliminary data.</text>
</comment>